<gene>
    <name evidence="4" type="ORF">QLS71_008950</name>
</gene>
<dbReference type="AlphaFoldDB" id="A0AAU7EKQ5"/>
<dbReference type="InterPro" id="IPR049492">
    <property type="entry name" value="BD-FAE-like_dom"/>
</dbReference>
<dbReference type="InterPro" id="IPR050300">
    <property type="entry name" value="GDXG_lipolytic_enzyme"/>
</dbReference>
<dbReference type="PANTHER" id="PTHR48081">
    <property type="entry name" value="AB HYDROLASE SUPERFAMILY PROTEIN C4A8.06C"/>
    <property type="match status" value="1"/>
</dbReference>
<evidence type="ECO:0000313" key="5">
    <source>
        <dbReference type="Proteomes" id="UP001224325"/>
    </source>
</evidence>
<proteinExistence type="predicted"/>
<evidence type="ECO:0000259" key="3">
    <source>
        <dbReference type="Pfam" id="PF22847"/>
    </source>
</evidence>
<dbReference type="Gene3D" id="3.40.50.1820">
    <property type="entry name" value="alpha/beta hydrolase"/>
    <property type="match status" value="1"/>
</dbReference>
<dbReference type="GO" id="GO:0016787">
    <property type="term" value="F:hydrolase activity"/>
    <property type="evidence" value="ECO:0007669"/>
    <property type="project" value="UniProtKB-KW"/>
</dbReference>
<dbReference type="EMBL" id="CP155618">
    <property type="protein sequence ID" value="XBL16126.1"/>
    <property type="molecule type" value="Genomic_DNA"/>
</dbReference>
<feature type="domain" description="BD-FAE-like" evidence="2">
    <location>
        <begin position="68"/>
        <end position="260"/>
    </location>
</feature>
<name>A0AAU7EKQ5_9FLAO</name>
<reference evidence="4" key="1">
    <citation type="submission" date="2024-04" db="EMBL/GenBank/DDBJ databases">
        <title>Mariniflexile litorale, isolated from the shallow sediments of the Sea of Japan.</title>
        <authorList>
            <person name="Romanenko L."/>
            <person name="Isaeva M."/>
        </authorList>
    </citation>
    <scope>NUCLEOTIDE SEQUENCE [LARGE SCALE GENOMIC DNA]</scope>
    <source>
        <strain evidence="4">KMM 9835</strain>
    </source>
</reference>
<dbReference type="SUPFAM" id="SSF53474">
    <property type="entry name" value="alpha/beta-Hydrolases"/>
    <property type="match status" value="1"/>
</dbReference>
<dbReference type="KEGG" id="mlil:QLS71_008950"/>
<evidence type="ECO:0000259" key="2">
    <source>
        <dbReference type="Pfam" id="PF20434"/>
    </source>
</evidence>
<keyword evidence="1" id="KW-0378">Hydrolase</keyword>
<sequence length="599" mass="67783">MNKGIKVLIIGLSLVLFTQTTTSQSKEISLWEKIPGTKKNDSYKEEFRLDSNGKANAIRKVTEPTLKVFLVDNNNLENTAVIICPGGGYSVLSHDKEGDKIAEWLNAIGISAFVLKYRLPSDAIMEDKTIGPLQDAQEAIRTVKRNAKNWNLDPNKIGIIGFSAGGHLASTAATHYNDKVYASDETSARPDFSMLIYPVISMEDGITHNGSKENLLGKDPSSELIEKYSNEKQVNKNTPPTILIHATDDKSVPVENSINYYLALKKHNVPTEMHIYENGGHGFGLGRFGTHLNWPKACENWLIANKFIPEKEIYMFSYFKGNGEDGLHLAYSEDGYTWKSIKNDTSFLTPQVGKDKLMRDPCIIKGGDGLYHMVWTVSWTDKGIGYANSKDLINWSEQQFIPVMEHESGTRNTWAPEITYDENSKEYIIYWASTIRGHFPETQVKEDDGYNHRMYYTTTKDFKTFSKTKLLYEPGFNVIDATIQKQGNKFVMFLKDETKKPAQKNIKIAFSNNLIGPYTKASVPITGDYWAEGPTVINIDGNWIVYFDKYKDHTYGAIQSKDLNTWEDISNKIEFPKGTRHGSVFKISLSEFKSFQSKL</sequence>
<accession>A0AAU7EKQ5</accession>
<dbReference type="InterPro" id="IPR023296">
    <property type="entry name" value="Glyco_hydro_beta-prop_sf"/>
</dbReference>
<dbReference type="SUPFAM" id="SSF75005">
    <property type="entry name" value="Arabinanase/levansucrase/invertase"/>
    <property type="match status" value="1"/>
</dbReference>
<dbReference type="Proteomes" id="UP001224325">
    <property type="component" value="Chromosome"/>
</dbReference>
<dbReference type="CDD" id="cd08983">
    <property type="entry name" value="GH43_Bt3655-like"/>
    <property type="match status" value="1"/>
</dbReference>
<dbReference type="Gene3D" id="2.115.10.20">
    <property type="entry name" value="Glycosyl hydrolase domain, family 43"/>
    <property type="match status" value="1"/>
</dbReference>
<dbReference type="RefSeq" id="WP_308991105.1">
    <property type="nucleotide sequence ID" value="NZ_CP155618.1"/>
</dbReference>
<dbReference type="Pfam" id="PF20434">
    <property type="entry name" value="BD-FAE"/>
    <property type="match status" value="1"/>
</dbReference>
<evidence type="ECO:0000256" key="1">
    <source>
        <dbReference type="ARBA" id="ARBA00022801"/>
    </source>
</evidence>
<dbReference type="PANTHER" id="PTHR48081:SF6">
    <property type="entry name" value="PEPTIDASE S9 PROLYL OLIGOPEPTIDASE CATALYTIC DOMAIN-CONTAINING PROTEIN"/>
    <property type="match status" value="1"/>
</dbReference>
<protein>
    <submittedName>
        <fullName evidence="4">Prolyl oligopeptidase family serine peptidase</fullName>
    </submittedName>
</protein>
<dbReference type="InterPro" id="IPR055133">
    <property type="entry name" value="BT_3657-like_N"/>
</dbReference>
<organism evidence="4 5">
    <name type="scientific">Mariniflexile litorale</name>
    <dbReference type="NCBI Taxonomy" id="3045158"/>
    <lineage>
        <taxon>Bacteria</taxon>
        <taxon>Pseudomonadati</taxon>
        <taxon>Bacteroidota</taxon>
        <taxon>Flavobacteriia</taxon>
        <taxon>Flavobacteriales</taxon>
        <taxon>Flavobacteriaceae</taxon>
        <taxon>Mariniflexile</taxon>
    </lineage>
</organism>
<dbReference type="InterPro" id="IPR029058">
    <property type="entry name" value="AB_hydrolase_fold"/>
</dbReference>
<dbReference type="Pfam" id="PF22847">
    <property type="entry name" value="BT_3657-like_N"/>
    <property type="match status" value="1"/>
</dbReference>
<evidence type="ECO:0000313" key="4">
    <source>
        <dbReference type="EMBL" id="XBL16126.1"/>
    </source>
</evidence>
<feature type="domain" description="Arabinosidase BT-3657-like N-terminal" evidence="3">
    <location>
        <begin position="316"/>
        <end position="413"/>
    </location>
</feature>
<keyword evidence="5" id="KW-1185">Reference proteome</keyword>